<evidence type="ECO:0000256" key="1">
    <source>
        <dbReference type="SAM" id="MobiDB-lite"/>
    </source>
</evidence>
<protein>
    <submittedName>
        <fullName evidence="2 3">Uncharacterized protein</fullName>
    </submittedName>
</protein>
<dbReference type="HOGENOM" id="CLU_1716413_0_0_1"/>
<dbReference type="Proteomes" id="UP000004995">
    <property type="component" value="Unassembled WGS sequence"/>
</dbReference>
<dbReference type="Gramene" id="KQK91696">
    <property type="protein sequence ID" value="KQK91696"/>
    <property type="gene ID" value="SETIT_037889mg"/>
</dbReference>
<reference evidence="3" key="3">
    <citation type="submission" date="2018-08" db="UniProtKB">
        <authorList>
            <consortium name="EnsemblPlants"/>
        </authorList>
    </citation>
    <scope>IDENTIFICATION</scope>
    <source>
        <strain evidence="3">Yugu1</strain>
    </source>
</reference>
<sequence length="153" mass="16838">MEAGSGEVAIAVQDGGPLRSSPPSRRRPVSSIDFMDAAMEVTRSRYALSSRLLSPPDPWRRDPAMEEFGFGRSMAWRHHELVRARLGFVEDPSPPRRKKGSNQGARNGSVDGLARSTVAPSGDAGSRRQHARCSKQRDSSPSKTRTTRRGPQR</sequence>
<reference evidence="2" key="2">
    <citation type="submission" date="2015-07" db="EMBL/GenBank/DDBJ databases">
        <authorList>
            <person name="Noorani M."/>
        </authorList>
    </citation>
    <scope>NUCLEOTIDE SEQUENCE</scope>
    <source>
        <strain evidence="2">Yugu1</strain>
    </source>
</reference>
<reference evidence="2 4" key="1">
    <citation type="journal article" date="2012" name="Nat. Biotechnol.">
        <title>Reference genome sequence of the model plant Setaria.</title>
        <authorList>
            <person name="Bennetzen J.L."/>
            <person name="Schmutz J."/>
            <person name="Wang H."/>
            <person name="Percifield R."/>
            <person name="Hawkins J."/>
            <person name="Pontaroli A.C."/>
            <person name="Estep M."/>
            <person name="Feng L."/>
            <person name="Vaughn J.N."/>
            <person name="Grimwood J."/>
            <person name="Jenkins J."/>
            <person name="Barry K."/>
            <person name="Lindquist E."/>
            <person name="Hellsten U."/>
            <person name="Deshpande S."/>
            <person name="Wang X."/>
            <person name="Wu X."/>
            <person name="Mitros T."/>
            <person name="Triplett J."/>
            <person name="Yang X."/>
            <person name="Ye C.Y."/>
            <person name="Mauro-Herrera M."/>
            <person name="Wang L."/>
            <person name="Li P."/>
            <person name="Sharma M."/>
            <person name="Sharma R."/>
            <person name="Ronald P.C."/>
            <person name="Panaud O."/>
            <person name="Kellogg E.A."/>
            <person name="Brutnell T.P."/>
            <person name="Doust A.N."/>
            <person name="Tuskan G.A."/>
            <person name="Rokhsar D."/>
            <person name="Devos K.M."/>
        </authorList>
    </citation>
    <scope>NUCLEOTIDE SEQUENCE [LARGE SCALE GENOMIC DNA]</scope>
    <source>
        <strain evidence="4">cv. Yugu1</strain>
        <strain evidence="2">Yugu1</strain>
    </source>
</reference>
<evidence type="ECO:0000313" key="3">
    <source>
        <dbReference type="EnsemblPlants" id="KQK91696"/>
    </source>
</evidence>
<dbReference type="AlphaFoldDB" id="K4AG82"/>
<dbReference type="EnsemblPlants" id="KQK91696">
    <property type="protein sequence ID" value="KQK91696"/>
    <property type="gene ID" value="SETIT_037889mg"/>
</dbReference>
<name>K4AG82_SETIT</name>
<evidence type="ECO:0000313" key="2">
    <source>
        <dbReference type="EMBL" id="RCV45638.1"/>
    </source>
</evidence>
<gene>
    <name evidence="2" type="ORF">SETIT_9G470400v2</name>
</gene>
<dbReference type="EMBL" id="CM003536">
    <property type="protein sequence ID" value="RCV45638.1"/>
    <property type="molecule type" value="Genomic_DNA"/>
</dbReference>
<accession>K4AG82</accession>
<dbReference type="EMBL" id="AGNK02006057">
    <property type="status" value="NOT_ANNOTATED_CDS"/>
    <property type="molecule type" value="Genomic_DNA"/>
</dbReference>
<evidence type="ECO:0000313" key="4">
    <source>
        <dbReference type="Proteomes" id="UP000004995"/>
    </source>
</evidence>
<proteinExistence type="predicted"/>
<organism evidence="3 4">
    <name type="scientific">Setaria italica</name>
    <name type="common">Foxtail millet</name>
    <name type="synonym">Panicum italicum</name>
    <dbReference type="NCBI Taxonomy" id="4555"/>
    <lineage>
        <taxon>Eukaryota</taxon>
        <taxon>Viridiplantae</taxon>
        <taxon>Streptophyta</taxon>
        <taxon>Embryophyta</taxon>
        <taxon>Tracheophyta</taxon>
        <taxon>Spermatophyta</taxon>
        <taxon>Magnoliopsida</taxon>
        <taxon>Liliopsida</taxon>
        <taxon>Poales</taxon>
        <taxon>Poaceae</taxon>
        <taxon>PACMAD clade</taxon>
        <taxon>Panicoideae</taxon>
        <taxon>Panicodae</taxon>
        <taxon>Paniceae</taxon>
        <taxon>Cenchrinae</taxon>
        <taxon>Setaria</taxon>
    </lineage>
</organism>
<feature type="region of interest" description="Disordered" evidence="1">
    <location>
        <begin position="87"/>
        <end position="153"/>
    </location>
</feature>
<keyword evidence="4" id="KW-1185">Reference proteome</keyword>
<feature type="region of interest" description="Disordered" evidence="1">
    <location>
        <begin position="1"/>
        <end position="31"/>
    </location>
</feature>